<name>A0AA37RVD9_9GAMM</name>
<feature type="region of interest" description="Disordered" evidence="1">
    <location>
        <begin position="47"/>
        <end position="83"/>
    </location>
</feature>
<dbReference type="AlphaFoldDB" id="A0AA37RVD9"/>
<organism evidence="2 3">
    <name type="scientific">Paraferrimonas sedimenticola</name>
    <dbReference type="NCBI Taxonomy" id="375674"/>
    <lineage>
        <taxon>Bacteria</taxon>
        <taxon>Pseudomonadati</taxon>
        <taxon>Pseudomonadota</taxon>
        <taxon>Gammaproteobacteria</taxon>
        <taxon>Alteromonadales</taxon>
        <taxon>Ferrimonadaceae</taxon>
        <taxon>Paraferrimonas</taxon>
    </lineage>
</organism>
<feature type="compositionally biased region" description="Basic residues" evidence="1">
    <location>
        <begin position="51"/>
        <end position="62"/>
    </location>
</feature>
<feature type="compositionally biased region" description="Basic and acidic residues" evidence="1">
    <location>
        <begin position="63"/>
        <end position="74"/>
    </location>
</feature>
<evidence type="ECO:0000313" key="2">
    <source>
        <dbReference type="EMBL" id="GLP95914.1"/>
    </source>
</evidence>
<proteinExistence type="predicted"/>
<dbReference type="Proteomes" id="UP001161422">
    <property type="component" value="Unassembled WGS sequence"/>
</dbReference>
<comment type="caution">
    <text evidence="2">The sequence shown here is derived from an EMBL/GenBank/DDBJ whole genome shotgun (WGS) entry which is preliminary data.</text>
</comment>
<protein>
    <submittedName>
        <fullName evidence="2">Uncharacterized protein</fullName>
    </submittedName>
</protein>
<gene>
    <name evidence="2" type="ORF">GCM10007895_12200</name>
</gene>
<dbReference type="EMBL" id="BSNC01000003">
    <property type="protein sequence ID" value="GLP95914.1"/>
    <property type="molecule type" value="Genomic_DNA"/>
</dbReference>
<reference evidence="2" key="2">
    <citation type="submission" date="2023-01" db="EMBL/GenBank/DDBJ databases">
        <title>Draft genome sequence of Paraferrimonas sedimenticola strain NBRC 101628.</title>
        <authorList>
            <person name="Sun Q."/>
            <person name="Mori K."/>
        </authorList>
    </citation>
    <scope>NUCLEOTIDE SEQUENCE</scope>
    <source>
        <strain evidence="2">NBRC 101628</strain>
    </source>
</reference>
<accession>A0AA37RVD9</accession>
<keyword evidence="3" id="KW-1185">Reference proteome</keyword>
<evidence type="ECO:0000313" key="3">
    <source>
        <dbReference type="Proteomes" id="UP001161422"/>
    </source>
</evidence>
<sequence length="127" mass="14733">MKTNSNKLVFTFAPEPVEANSDNLETFEPVKPITFETQKVEALKEVNKAKESRRHQAKKHHDSKFGVAERDWQHQPRKNPSEMPIQFNAMADKPEPMSLGRNQCLSGNNKVVQVKYRNRRRSLQMEA</sequence>
<evidence type="ECO:0000256" key="1">
    <source>
        <dbReference type="SAM" id="MobiDB-lite"/>
    </source>
</evidence>
<reference evidence="2" key="1">
    <citation type="journal article" date="2014" name="Int. J. Syst. Evol. Microbiol.">
        <title>Complete genome sequence of Corynebacterium casei LMG S-19264T (=DSM 44701T), isolated from a smear-ripened cheese.</title>
        <authorList>
            <consortium name="US DOE Joint Genome Institute (JGI-PGF)"/>
            <person name="Walter F."/>
            <person name="Albersmeier A."/>
            <person name="Kalinowski J."/>
            <person name="Ruckert C."/>
        </authorList>
    </citation>
    <scope>NUCLEOTIDE SEQUENCE</scope>
    <source>
        <strain evidence="2">NBRC 101628</strain>
    </source>
</reference>
<dbReference type="RefSeq" id="WP_095506480.1">
    <property type="nucleotide sequence ID" value="NZ_BSNC01000003.1"/>
</dbReference>